<comment type="similarity">
    <text evidence="3 12">Belongs to the TRM44 family.</text>
</comment>
<feature type="non-terminal residue" evidence="13">
    <location>
        <position position="433"/>
    </location>
</feature>
<evidence type="ECO:0000256" key="7">
    <source>
        <dbReference type="ARBA" id="ARBA00022603"/>
    </source>
</evidence>
<proteinExistence type="inferred from homology"/>
<sequence>MSDSSSTSNTLAADAVDLEKENLRLKAYSKFSPEYYFDSIHIVPSNFSPKSEIKENWRLVAKAEASVFSLSNFENKLWIEQPEKIFKPIKSSINTYKNTFIERELIPKRIDKDSSIKELVSFLYYNKGLVVEFKPLVNSIEEIQAFRFLYTKGEDFIENEQQPSNHFTDPPPIPEIQIHALEFPGHSNITGFQRIWTSIFVKLFKWSVTQSIGFTKRANHDSLVPRNTYDSTYTRLKNKYADFLFKNWTEKSDPKKFIYEDIAIATWLICLWKSDSFSNKKNTFVDIGCGNGLLVYILSSEGYKGYGIDQSTRKIWNILSSSADLRSTTIIPNDTTIDAEWIIGNHPDELSPWIPVIANKSGFSNFVIIPCCFYDFNGKKMNIYVKKGESKYGGYIRYISSVIQDCGFVAQRDFLRIPSTRNSILLGTSKNFK</sequence>
<evidence type="ECO:0000256" key="12">
    <source>
        <dbReference type="RuleBase" id="RU368004"/>
    </source>
</evidence>
<comment type="caution">
    <text evidence="13">The sequence shown here is derived from an EMBL/GenBank/DDBJ whole genome shotgun (WGS) entry which is preliminary data.</text>
</comment>
<accession>A0A2T9ZAA4</accession>
<comment type="function">
    <text evidence="12">Adenosyl-L-methionine (AdoMet)-dependent tRNA (uracil-O(2)-)-methyltransferase.</text>
</comment>
<evidence type="ECO:0000313" key="14">
    <source>
        <dbReference type="Proteomes" id="UP000245609"/>
    </source>
</evidence>
<evidence type="ECO:0000256" key="6">
    <source>
        <dbReference type="ARBA" id="ARBA00022490"/>
    </source>
</evidence>
<dbReference type="EC" id="2.1.1.211" evidence="4 12"/>
<dbReference type="PANTHER" id="PTHR21210:SF0">
    <property type="entry name" value="TRNA (URACIL-O(2)-)-METHYLTRANSFERASE-RELATED"/>
    <property type="match status" value="1"/>
</dbReference>
<comment type="catalytic activity">
    <reaction evidence="11 12">
        <text>uridine(44) in tRNA(Ser) + S-adenosyl-L-methionine = 2'-O-methyluridine(44) in tRNA(Ser) + S-adenosyl-L-homocysteine + H(+)</text>
        <dbReference type="Rhea" id="RHEA:43100"/>
        <dbReference type="Rhea" id="RHEA-COMP:10339"/>
        <dbReference type="Rhea" id="RHEA-COMP:10340"/>
        <dbReference type="ChEBI" id="CHEBI:15378"/>
        <dbReference type="ChEBI" id="CHEBI:57856"/>
        <dbReference type="ChEBI" id="CHEBI:59789"/>
        <dbReference type="ChEBI" id="CHEBI:65315"/>
        <dbReference type="ChEBI" id="CHEBI:74478"/>
        <dbReference type="EC" id="2.1.1.211"/>
    </reaction>
</comment>
<dbReference type="GO" id="GO:0030488">
    <property type="term" value="P:tRNA methylation"/>
    <property type="evidence" value="ECO:0007669"/>
    <property type="project" value="UniProtKB-UniRule"/>
</dbReference>
<dbReference type="InterPro" id="IPR011671">
    <property type="entry name" value="tRNA_uracil_MeTrfase"/>
</dbReference>
<keyword evidence="14" id="KW-1185">Reference proteome</keyword>
<dbReference type="Proteomes" id="UP000245609">
    <property type="component" value="Unassembled WGS sequence"/>
</dbReference>
<dbReference type="STRING" id="133381.A0A2T9ZAA4"/>
<evidence type="ECO:0000256" key="4">
    <source>
        <dbReference type="ARBA" id="ARBA00012795"/>
    </source>
</evidence>
<gene>
    <name evidence="13" type="ORF">BB560_004076</name>
</gene>
<dbReference type="Pfam" id="PF07757">
    <property type="entry name" value="AdoMet_MTase"/>
    <property type="match status" value="1"/>
</dbReference>
<dbReference type="Gene3D" id="3.40.50.150">
    <property type="entry name" value="Vaccinia Virus protein VP39"/>
    <property type="match status" value="1"/>
</dbReference>
<evidence type="ECO:0000256" key="1">
    <source>
        <dbReference type="ARBA" id="ARBA00002778"/>
    </source>
</evidence>
<dbReference type="GO" id="GO:0141101">
    <property type="term" value="F:tRNA(Ser) (uridine(44)-2'-O-)-methyltransferase activity"/>
    <property type="evidence" value="ECO:0007669"/>
    <property type="project" value="UniProtKB-EC"/>
</dbReference>
<reference evidence="13 14" key="1">
    <citation type="journal article" date="2018" name="MBio">
        <title>Comparative Genomics Reveals the Core Gene Toolbox for the Fungus-Insect Symbiosis.</title>
        <authorList>
            <person name="Wang Y."/>
            <person name="Stata M."/>
            <person name="Wang W."/>
            <person name="Stajich J.E."/>
            <person name="White M.M."/>
            <person name="Moncalvo J.M."/>
        </authorList>
    </citation>
    <scope>NUCLEOTIDE SEQUENCE [LARGE SCALE GENOMIC DNA]</scope>
    <source>
        <strain evidence="13 14">SC-DP-2</strain>
    </source>
</reference>
<comment type="subcellular location">
    <subcellularLocation>
        <location evidence="2 12">Cytoplasm</location>
    </subcellularLocation>
</comment>
<evidence type="ECO:0000256" key="8">
    <source>
        <dbReference type="ARBA" id="ARBA00022679"/>
    </source>
</evidence>
<evidence type="ECO:0000256" key="10">
    <source>
        <dbReference type="ARBA" id="ARBA00022694"/>
    </source>
</evidence>
<evidence type="ECO:0000256" key="2">
    <source>
        <dbReference type="ARBA" id="ARBA00004496"/>
    </source>
</evidence>
<protein>
    <recommendedName>
        <fullName evidence="5 12">tRNA (uracil-O(2)-)-methyltransferase</fullName>
        <ecNumber evidence="4 12">2.1.1.211</ecNumber>
    </recommendedName>
</protein>
<evidence type="ECO:0000256" key="5">
    <source>
        <dbReference type="ARBA" id="ARBA00017788"/>
    </source>
</evidence>
<dbReference type="InterPro" id="IPR029063">
    <property type="entry name" value="SAM-dependent_MTases_sf"/>
</dbReference>
<dbReference type="AlphaFoldDB" id="A0A2T9ZAA4"/>
<keyword evidence="8 12" id="KW-0808">Transferase</keyword>
<dbReference type="EMBL" id="MBFS01001022">
    <property type="protein sequence ID" value="PVV01504.1"/>
    <property type="molecule type" value="Genomic_DNA"/>
</dbReference>
<keyword evidence="6 12" id="KW-0963">Cytoplasm</keyword>
<comment type="function">
    <text evidence="1">Probable adenosyl-L-methionine (AdoMet)-dependent tRNA (uracil-O(2)-)-methyltransferase.</text>
</comment>
<evidence type="ECO:0000256" key="3">
    <source>
        <dbReference type="ARBA" id="ARBA00009056"/>
    </source>
</evidence>
<name>A0A2T9ZAA4_9FUNG</name>
<keyword evidence="7 12" id="KW-0489">Methyltransferase</keyword>
<keyword evidence="10 12" id="KW-0819">tRNA processing</keyword>
<keyword evidence="9 12" id="KW-0949">S-adenosyl-L-methionine</keyword>
<organism evidence="13 14">
    <name type="scientific">Smittium megazygosporum</name>
    <dbReference type="NCBI Taxonomy" id="133381"/>
    <lineage>
        <taxon>Eukaryota</taxon>
        <taxon>Fungi</taxon>
        <taxon>Fungi incertae sedis</taxon>
        <taxon>Zoopagomycota</taxon>
        <taxon>Kickxellomycotina</taxon>
        <taxon>Harpellomycetes</taxon>
        <taxon>Harpellales</taxon>
        <taxon>Legeriomycetaceae</taxon>
        <taxon>Smittium</taxon>
    </lineage>
</organism>
<evidence type="ECO:0000313" key="13">
    <source>
        <dbReference type="EMBL" id="PVV01504.1"/>
    </source>
</evidence>
<dbReference type="GO" id="GO:0005737">
    <property type="term" value="C:cytoplasm"/>
    <property type="evidence" value="ECO:0007669"/>
    <property type="project" value="UniProtKB-SubCell"/>
</dbReference>
<evidence type="ECO:0000256" key="9">
    <source>
        <dbReference type="ARBA" id="ARBA00022691"/>
    </source>
</evidence>
<dbReference type="PANTHER" id="PTHR21210">
    <property type="entry name" value="TRNA (URACIL-O(2)-)-METHYLTRANSFERASE-RELATED"/>
    <property type="match status" value="1"/>
</dbReference>
<evidence type="ECO:0000256" key="11">
    <source>
        <dbReference type="ARBA" id="ARBA00047957"/>
    </source>
</evidence>
<dbReference type="OrthoDB" id="10047021at2759"/>
<dbReference type="SUPFAM" id="SSF53335">
    <property type="entry name" value="S-adenosyl-L-methionine-dependent methyltransferases"/>
    <property type="match status" value="1"/>
</dbReference>